<gene>
    <name evidence="2" type="ORF">H6X83_08975</name>
</gene>
<dbReference type="Pfam" id="PF09548">
    <property type="entry name" value="Spore_III_AB"/>
    <property type="match status" value="1"/>
</dbReference>
<dbReference type="KEGG" id="caml:H6X83_08975"/>
<evidence type="ECO:0000256" key="1">
    <source>
        <dbReference type="SAM" id="Phobius"/>
    </source>
</evidence>
<protein>
    <submittedName>
        <fullName evidence="2">Stage III sporulation protein AB</fullName>
    </submittedName>
</protein>
<organism evidence="2 3">
    <name type="scientific">Caproicibacterium amylolyticum</name>
    <dbReference type="NCBI Taxonomy" id="2766537"/>
    <lineage>
        <taxon>Bacteria</taxon>
        <taxon>Bacillati</taxon>
        <taxon>Bacillota</taxon>
        <taxon>Clostridia</taxon>
        <taxon>Eubacteriales</taxon>
        <taxon>Oscillospiraceae</taxon>
        <taxon>Caproicibacterium</taxon>
    </lineage>
</organism>
<reference evidence="2 3" key="1">
    <citation type="submission" date="2020-08" db="EMBL/GenBank/DDBJ databases">
        <authorList>
            <person name="Ren C."/>
            <person name="Gu Y."/>
            <person name="Xu Y."/>
        </authorList>
    </citation>
    <scope>NUCLEOTIDE SEQUENCE [LARGE SCALE GENOMIC DNA]</scope>
    <source>
        <strain evidence="2 3">LBM18003</strain>
    </source>
</reference>
<evidence type="ECO:0000313" key="2">
    <source>
        <dbReference type="EMBL" id="QNO17088.1"/>
    </source>
</evidence>
<keyword evidence="1" id="KW-1133">Transmembrane helix</keyword>
<evidence type="ECO:0000313" key="3">
    <source>
        <dbReference type="Proteomes" id="UP000516046"/>
    </source>
</evidence>
<keyword evidence="1" id="KW-0812">Transmembrane</keyword>
<dbReference type="EMBL" id="CP060696">
    <property type="protein sequence ID" value="QNO17088.1"/>
    <property type="molecule type" value="Genomic_DNA"/>
</dbReference>
<dbReference type="AlphaFoldDB" id="A0A7G9WEH6"/>
<name>A0A7G9WEH6_9FIRM</name>
<dbReference type="InterPro" id="IPR014198">
    <property type="entry name" value="Spore_III_AB"/>
</dbReference>
<dbReference type="Proteomes" id="UP000516046">
    <property type="component" value="Chromosome"/>
</dbReference>
<keyword evidence="3" id="KW-1185">Reference proteome</keyword>
<proteinExistence type="predicted"/>
<accession>A0A7G9WEH6</accession>
<feature type="transmembrane region" description="Helical" evidence="1">
    <location>
        <begin position="144"/>
        <end position="160"/>
    </location>
</feature>
<sequence length="161" mass="18026">MLKVLGAVCLIFAGAAAGCLQSRKLREHRDRLQAFLKFLSEVKTEIAYAGVPVEEILERHGKNIDFLLPYFQARQNGEDFLQAWGKAAGSDLLLPQERTLLRNFGEGFGATDMQGQLSHCALYEELTHKELDTAEELYKRKGRLYRMLGVCVGAILALVLI</sequence>
<keyword evidence="1" id="KW-0472">Membrane</keyword>
<dbReference type="PROSITE" id="PS51257">
    <property type="entry name" value="PROKAR_LIPOPROTEIN"/>
    <property type="match status" value="1"/>
</dbReference>